<name>U3GQ34_9BETA</name>
<comment type="similarity">
    <text evidence="1">Belongs to the herpesviridae UL96 family.</text>
</comment>
<dbReference type="InterPro" id="IPR022614">
    <property type="entry name" value="Herpesvirus_UL96"/>
</dbReference>
<evidence type="ECO:0000313" key="3">
    <source>
        <dbReference type="Proteomes" id="UP000243849"/>
    </source>
</evidence>
<dbReference type="GeneID" id="16747455"/>
<organism evidence="2 3">
    <name type="scientific">Suid betaherpesvirus 2</name>
    <dbReference type="NCBI Taxonomy" id="1608255"/>
    <lineage>
        <taxon>Viruses</taxon>
        <taxon>Duplodnaviria</taxon>
        <taxon>Heunggongvirae</taxon>
        <taxon>Peploviricota</taxon>
        <taxon>Herviviricetes</taxon>
        <taxon>Herpesvirales</taxon>
        <taxon>Orthoherpesviridae</taxon>
        <taxon>Betaherpesvirinae</taxon>
        <taxon>Roseolovirus</taxon>
        <taxon>Roseolovirus suidbeta2</taxon>
    </lineage>
</organism>
<gene>
    <name evidence="2" type="primary">U68</name>
</gene>
<proteinExistence type="inferred from homology"/>
<sequence length="118" mass="13555">MAERKKIISQLLKKQLEEKQSQSLRSRLGEEHPLCASQDVALAKEIVKVNLMANEYLIKSVSDISKECKYVRQQQDALKNLRRMRLDDLLDAVLDVKDGARDIKSEIMGNPLMEETIE</sequence>
<keyword evidence="3" id="KW-1185">Reference proteome</keyword>
<dbReference type="KEGG" id="vg:16747455"/>
<dbReference type="RefSeq" id="YP_008493005.1">
    <property type="nucleotide sequence ID" value="NC_022233.1"/>
</dbReference>
<dbReference type="Pfam" id="PF10867">
    <property type="entry name" value="DUF2664"/>
    <property type="match status" value="1"/>
</dbReference>
<accession>U3GQ34</accession>
<dbReference type="Proteomes" id="UP000243849">
    <property type="component" value="Segment"/>
</dbReference>
<protein>
    <submittedName>
        <fullName evidence="2">Tegument protein</fullName>
    </submittedName>
</protein>
<dbReference type="EMBL" id="KF017583">
    <property type="protein sequence ID" value="AGT99260.1"/>
    <property type="molecule type" value="Genomic_DNA"/>
</dbReference>
<evidence type="ECO:0000256" key="1">
    <source>
        <dbReference type="ARBA" id="ARBA00009912"/>
    </source>
</evidence>
<evidence type="ECO:0000313" key="2">
    <source>
        <dbReference type="EMBL" id="AGT99260.1"/>
    </source>
</evidence>
<reference evidence="2 3" key="1">
    <citation type="submission" date="2013-05" db="EMBL/GenBank/DDBJ databases">
        <title>Genome organization and molecular characterization of porcine cytomegalovirus.</title>
        <authorList>
            <person name="Gu W."/>
            <person name="Zhou L."/>
            <person name="Ge X."/>
            <person name="Guo X."/>
            <person name="Yang H."/>
        </authorList>
    </citation>
    <scope>NUCLEOTIDE SEQUENCE [LARGE SCALE GENOMIC DNA]</scope>
    <source>
        <strain evidence="2 3">BJ09</strain>
    </source>
</reference>